<dbReference type="Proteomes" id="UP000616608">
    <property type="component" value="Unassembled WGS sequence"/>
</dbReference>
<name>A0A917D6V6_9BACI</name>
<evidence type="ECO:0000313" key="3">
    <source>
        <dbReference type="Proteomes" id="UP000616608"/>
    </source>
</evidence>
<proteinExistence type="predicted"/>
<dbReference type="EMBL" id="BMJT01000001">
    <property type="protein sequence ID" value="GGG10814.1"/>
    <property type="molecule type" value="Genomic_DNA"/>
</dbReference>
<dbReference type="Pfam" id="PF09860">
    <property type="entry name" value="DUF2087"/>
    <property type="match status" value="1"/>
</dbReference>
<reference evidence="2" key="1">
    <citation type="journal article" date="2014" name="Int. J. Syst. Evol. Microbiol.">
        <title>Complete genome sequence of Corynebacterium casei LMG S-19264T (=DSM 44701T), isolated from a smear-ripened cheese.</title>
        <authorList>
            <consortium name="US DOE Joint Genome Institute (JGI-PGF)"/>
            <person name="Walter F."/>
            <person name="Albersmeier A."/>
            <person name="Kalinowski J."/>
            <person name="Ruckert C."/>
        </authorList>
    </citation>
    <scope>NUCLEOTIDE SEQUENCE</scope>
    <source>
        <strain evidence="2">CGMCC 1.15760</strain>
    </source>
</reference>
<keyword evidence="3" id="KW-1185">Reference proteome</keyword>
<evidence type="ECO:0000313" key="2">
    <source>
        <dbReference type="EMBL" id="GGG10814.1"/>
    </source>
</evidence>
<reference evidence="2" key="2">
    <citation type="submission" date="2020-09" db="EMBL/GenBank/DDBJ databases">
        <authorList>
            <person name="Sun Q."/>
            <person name="Zhou Y."/>
        </authorList>
    </citation>
    <scope>NUCLEOTIDE SEQUENCE</scope>
    <source>
        <strain evidence="2">CGMCC 1.15760</strain>
    </source>
</reference>
<dbReference type="RefSeq" id="WP_188613087.1">
    <property type="nucleotide sequence ID" value="NZ_BMJT01000001.1"/>
</dbReference>
<feature type="domain" description="DUF2087" evidence="1">
    <location>
        <begin position="14"/>
        <end position="80"/>
    </location>
</feature>
<comment type="caution">
    <text evidence="2">The sequence shown here is derived from an EMBL/GenBank/DDBJ whole genome shotgun (WGS) entry which is preliminary data.</text>
</comment>
<evidence type="ECO:0000259" key="1">
    <source>
        <dbReference type="Pfam" id="PF09860"/>
    </source>
</evidence>
<gene>
    <name evidence="2" type="ORF">GCM10007425_01350</name>
</gene>
<accession>A0A917D6V6</accession>
<dbReference type="AlphaFoldDB" id="A0A917D6V6"/>
<dbReference type="InterPro" id="IPR018656">
    <property type="entry name" value="DUF2087"/>
</dbReference>
<protein>
    <recommendedName>
        <fullName evidence="1">DUF2087 domain-containing protein</fullName>
    </recommendedName>
</protein>
<sequence>MNKTIQERYFKNGRLTVIPKKEKNKLEVLNELIQLFEMNKQYNEKEINELLKNVYPDFAILRRYLVDYKYLNRTQDCMTYFVNER</sequence>
<organism evidence="2 3">
    <name type="scientific">Lysinibacillus alkalisoli</name>
    <dbReference type="NCBI Taxonomy" id="1911548"/>
    <lineage>
        <taxon>Bacteria</taxon>
        <taxon>Bacillati</taxon>
        <taxon>Bacillota</taxon>
        <taxon>Bacilli</taxon>
        <taxon>Bacillales</taxon>
        <taxon>Bacillaceae</taxon>
        <taxon>Lysinibacillus</taxon>
    </lineage>
</organism>